<evidence type="ECO:0000256" key="8">
    <source>
        <dbReference type="ARBA" id="ARBA00023295"/>
    </source>
</evidence>
<dbReference type="GO" id="GO:0005509">
    <property type="term" value="F:calcium ion binding"/>
    <property type="evidence" value="ECO:0007669"/>
    <property type="project" value="InterPro"/>
</dbReference>
<proteinExistence type="inferred from homology"/>
<feature type="binding site" evidence="11">
    <location>
        <position position="268"/>
    </location>
    <ligand>
        <name>Ca(2+)</name>
        <dbReference type="ChEBI" id="CHEBI:29108"/>
    </ligand>
</feature>
<dbReference type="GO" id="GO:0005783">
    <property type="term" value="C:endoplasmic reticulum"/>
    <property type="evidence" value="ECO:0007669"/>
    <property type="project" value="TreeGrafter"/>
</dbReference>
<evidence type="ECO:0000256" key="9">
    <source>
        <dbReference type="ARBA" id="ARBA00047669"/>
    </source>
</evidence>
<evidence type="ECO:0000256" key="3">
    <source>
        <dbReference type="ARBA" id="ARBA00007658"/>
    </source>
</evidence>
<dbReference type="Proteomes" id="UP000012065">
    <property type="component" value="Unassembled WGS sequence"/>
</dbReference>
<dbReference type="Gene3D" id="1.50.10.10">
    <property type="match status" value="1"/>
</dbReference>
<evidence type="ECO:0000256" key="10">
    <source>
        <dbReference type="ARBA" id="ARBA00048605"/>
    </source>
</evidence>
<dbReference type="PRINTS" id="PR00747">
    <property type="entry name" value="GLYHDRLASE47"/>
</dbReference>
<dbReference type="InterPro" id="IPR001382">
    <property type="entry name" value="Glyco_hydro_47"/>
</dbReference>
<evidence type="ECO:0000256" key="4">
    <source>
        <dbReference type="ARBA" id="ARBA00022729"/>
    </source>
</evidence>
<keyword evidence="11" id="KW-0479">Metal-binding</keyword>
<evidence type="ECO:0000313" key="14">
    <source>
        <dbReference type="EMBL" id="CCO37926.1"/>
    </source>
</evidence>
<dbReference type="SUPFAM" id="SSF48225">
    <property type="entry name" value="Seven-hairpin glycosidases"/>
    <property type="match status" value="1"/>
</dbReference>
<evidence type="ECO:0000256" key="7">
    <source>
        <dbReference type="ARBA" id="ARBA00023180"/>
    </source>
</evidence>
<feature type="disulfide bond" evidence="12">
    <location>
        <begin position="69"/>
        <end position="107"/>
    </location>
</feature>
<dbReference type="GO" id="GO:0004571">
    <property type="term" value="F:mannosyl-oligosaccharide 1,2-alpha-mannosidase activity"/>
    <property type="evidence" value="ECO:0007669"/>
    <property type="project" value="UniProtKB-EC"/>
</dbReference>
<comment type="pathway">
    <text evidence="2">Protein modification; protein glycosylation.</text>
</comment>
<name>M5CEQ3_THACB</name>
<dbReference type="PANTHER" id="PTHR11742">
    <property type="entry name" value="MANNOSYL-OLIGOSACCHARIDE ALPHA-1,2-MANNOSIDASE-RELATED"/>
    <property type="match status" value="1"/>
</dbReference>
<comment type="cofactor">
    <cofactor evidence="1 11">
        <name>Ca(2+)</name>
        <dbReference type="ChEBI" id="CHEBI:29108"/>
    </cofactor>
</comment>
<evidence type="ECO:0000256" key="5">
    <source>
        <dbReference type="ARBA" id="ARBA00022801"/>
    </source>
</evidence>
<dbReference type="PANTHER" id="PTHR11742:SF101">
    <property type="entry name" value="MANNOSYL-OLIGOSACCHARIDE ALPHA-1,2-MANNOSIDASE 1B"/>
    <property type="match status" value="1"/>
</dbReference>
<dbReference type="InterPro" id="IPR012341">
    <property type="entry name" value="6hp_glycosidase-like_sf"/>
</dbReference>
<keyword evidence="6 12" id="KW-1015">Disulfide bond</keyword>
<comment type="caution">
    <text evidence="14">The sequence shown here is derived from an EMBL/GenBank/DDBJ whole genome shotgun (WGS) entry which is preliminary data.</text>
</comment>
<evidence type="ECO:0000256" key="11">
    <source>
        <dbReference type="PIRSR" id="PIRSR601382-2"/>
    </source>
</evidence>
<dbReference type="GO" id="GO:0036503">
    <property type="term" value="P:ERAD pathway"/>
    <property type="evidence" value="ECO:0007669"/>
    <property type="project" value="UniProtKB-ARBA"/>
</dbReference>
<evidence type="ECO:0000256" key="6">
    <source>
        <dbReference type="ARBA" id="ARBA00023157"/>
    </source>
</evidence>
<evidence type="ECO:0000313" key="15">
    <source>
        <dbReference type="Proteomes" id="UP000012065"/>
    </source>
</evidence>
<evidence type="ECO:0000256" key="12">
    <source>
        <dbReference type="PIRSR" id="PIRSR601382-3"/>
    </source>
</evidence>
<comment type="catalytic activity">
    <reaction evidence="9">
        <text>N(4)-(alpha-D-Man-(1-&gt;2)-alpha-D-Man-(1-&gt;2)-alpha-D-Man-(1-&gt;3)-[alpha-D-Man-(1-&gt;3)-[alpha-D-Man-(1-&gt;2)-alpha-D-Man-(1-&gt;6)]-alpha-D-Man-(1-&gt;6)]-beta-D-Man-(1-&gt;4)-beta-D-GlcNAc-(1-&gt;4)-beta-D-GlcNAc)-L-asparaginyl-[protein] (N-glucan mannose isomer 8A1,2,3B1,3) + 3 H2O = N(4)-(alpha-D-Man-(1-&gt;3)-[alpha-D-Man-(1-&gt;3)-[alpha-D-Man-(1-&gt;6)]-alpha-D-Man-(1-&gt;6)]-beta-D-Man-(1-&gt;4)-beta-D-GlcNAc-(1-&gt;4)-beta-D-GlcNAc)-L-asparaginyl-[protein] (N-glucan mannose isomer 5A1,2) + 3 beta-D-mannose</text>
        <dbReference type="Rhea" id="RHEA:56028"/>
        <dbReference type="Rhea" id="RHEA-COMP:14358"/>
        <dbReference type="Rhea" id="RHEA-COMP:14367"/>
        <dbReference type="ChEBI" id="CHEBI:15377"/>
        <dbReference type="ChEBI" id="CHEBI:28563"/>
        <dbReference type="ChEBI" id="CHEBI:59087"/>
        <dbReference type="ChEBI" id="CHEBI:60628"/>
        <dbReference type="EC" id="3.2.1.113"/>
    </reaction>
</comment>
<dbReference type="InterPro" id="IPR036026">
    <property type="entry name" value="Seven-hairpin_glycosidases"/>
</dbReference>
<gene>
    <name evidence="14" type="ORF">BN14_12086</name>
</gene>
<evidence type="ECO:0000256" key="2">
    <source>
        <dbReference type="ARBA" id="ARBA00004922"/>
    </source>
</evidence>
<evidence type="ECO:0000256" key="1">
    <source>
        <dbReference type="ARBA" id="ARBA00001913"/>
    </source>
</evidence>
<organism evidence="14 15">
    <name type="scientific">Thanatephorus cucumeris (strain AG1-IB / isolate 7/3/14)</name>
    <name type="common">Lettuce bottom rot fungus</name>
    <name type="synonym">Rhizoctonia solani</name>
    <dbReference type="NCBI Taxonomy" id="1108050"/>
    <lineage>
        <taxon>Eukaryota</taxon>
        <taxon>Fungi</taxon>
        <taxon>Dikarya</taxon>
        <taxon>Basidiomycota</taxon>
        <taxon>Agaricomycotina</taxon>
        <taxon>Agaricomycetes</taxon>
        <taxon>Cantharellales</taxon>
        <taxon>Ceratobasidiaceae</taxon>
        <taxon>Rhizoctonia</taxon>
        <taxon>Rhizoctonia solani AG-1</taxon>
    </lineage>
</organism>
<dbReference type="GO" id="GO:0005975">
    <property type="term" value="P:carbohydrate metabolic process"/>
    <property type="evidence" value="ECO:0007669"/>
    <property type="project" value="InterPro"/>
</dbReference>
<keyword evidence="5 13" id="KW-0378">Hydrolase</keyword>
<dbReference type="HOGENOM" id="CLU_003818_6_0_1"/>
<dbReference type="AlphaFoldDB" id="M5CEQ3"/>
<dbReference type="EC" id="3.2.1.-" evidence="13"/>
<comment type="catalytic activity">
    <reaction evidence="10">
        <text>N(4)-(alpha-D-Man-(1-&gt;2)-alpha-D-Man-(1-&gt;2)-alpha-D-Man-(1-&gt;3)-[alpha-D-Man-(1-&gt;2)-alpha-D-Man-(1-&gt;3)-[alpha-D-Man-(1-&gt;2)-alpha-D-Man-(1-&gt;6)]-alpha-D-Man-(1-&gt;6)]-beta-D-Man-(1-&gt;4)-beta-D-GlcNAc-(1-&gt;4)-beta-D-GlcNAc)-L-asparaginyl-[protein] (N-glucan mannose isomer 9A1,2,3B1,2,3) + 4 H2O = N(4)-(alpha-D-Man-(1-&gt;3)-[alpha-D-Man-(1-&gt;3)-[alpha-D-Man-(1-&gt;6)]-alpha-D-Man-(1-&gt;6)]-beta-D-Man-(1-&gt;4)-beta-D-GlcNAc-(1-&gt;4)-beta-D-GlcNAc)-L-asparaginyl-[protein] (N-glucan mannose isomer 5A1,2) + 4 beta-D-mannose</text>
        <dbReference type="Rhea" id="RHEA:56008"/>
        <dbReference type="Rhea" id="RHEA-COMP:14356"/>
        <dbReference type="Rhea" id="RHEA-COMP:14367"/>
        <dbReference type="ChEBI" id="CHEBI:15377"/>
        <dbReference type="ChEBI" id="CHEBI:28563"/>
        <dbReference type="ChEBI" id="CHEBI:59087"/>
        <dbReference type="ChEBI" id="CHEBI:139493"/>
        <dbReference type="EC" id="3.2.1.113"/>
    </reaction>
</comment>
<accession>M5CEQ3</accession>
<keyword evidence="8 13" id="KW-0326">Glycosidase</keyword>
<evidence type="ECO:0000256" key="13">
    <source>
        <dbReference type="RuleBase" id="RU361193"/>
    </source>
</evidence>
<keyword evidence="11" id="KW-0106">Calcium</keyword>
<protein>
    <recommendedName>
        <fullName evidence="13">alpha-1,2-Mannosidase</fullName>
        <ecNumber evidence="13">3.2.1.-</ecNumber>
    </recommendedName>
</protein>
<keyword evidence="4" id="KW-0732">Signal</keyword>
<dbReference type="GO" id="GO:0016020">
    <property type="term" value="C:membrane"/>
    <property type="evidence" value="ECO:0007669"/>
    <property type="project" value="InterPro"/>
</dbReference>
<comment type="similarity">
    <text evidence="3 13">Belongs to the glycosyl hydrolase 47 family.</text>
</comment>
<dbReference type="Pfam" id="PF01532">
    <property type="entry name" value="Glyco_hydro_47"/>
    <property type="match status" value="1"/>
</dbReference>
<reference evidence="14 15" key="1">
    <citation type="journal article" date="2013" name="J. Biotechnol.">
        <title>Establishment and interpretation of the genome sequence of the phytopathogenic fungus Rhizoctonia solani AG1-IB isolate 7/3/14.</title>
        <authorList>
            <person name="Wibberg D.W."/>
            <person name="Jelonek L.J."/>
            <person name="Rupp O.R."/>
            <person name="Hennig M.H."/>
            <person name="Eikmeyer F.E."/>
            <person name="Goesmann A.G."/>
            <person name="Hartmann A.H."/>
            <person name="Borriss R.B."/>
            <person name="Grosch R.G."/>
            <person name="Puehler A.P."/>
            <person name="Schlueter A.S."/>
        </authorList>
    </citation>
    <scope>NUCLEOTIDE SEQUENCE [LARGE SCALE GENOMIC DNA]</scope>
    <source>
        <strain evidence="15">AG1-IB / isolate 7/3/14</strain>
    </source>
</reference>
<dbReference type="EMBL" id="CAOJ01017862">
    <property type="protein sequence ID" value="CCO37926.1"/>
    <property type="molecule type" value="Genomic_DNA"/>
</dbReference>
<keyword evidence="7" id="KW-0325">Glycoprotein</keyword>
<dbReference type="InterPro" id="IPR050749">
    <property type="entry name" value="Glycosyl_Hydrolase_47"/>
</dbReference>
<sequence>MADSGFEYLLKQYLLTGRTEVGLRDLWLEASDSIISHMLYISPNRKLLYVTDISGATHTPTGKLEHLSCFLPGLFALGADQLTEKEGMTKQRKERYMWAAIGLTNTCIGVYEDMQTGKCVGAELVQFQTQNPKWIDELTKWESTRKPGDLPPGVTTKWTRLESDGQRDYYVSDARWLSRPETLESVFLLWRTTKDPVWRERGWAAFQAIEKYSKTKYGYGSVSHVDNKGAAGATDSQPSYFLAETLKYLFLLFSDDSALPLDQFIFNTEAHPLGVWKWRDWEMAKYKIH</sequence>